<dbReference type="RefSeq" id="WP_070116591.1">
    <property type="nucleotide sequence ID" value="NZ_CAXATG010000001.1"/>
</dbReference>
<protein>
    <recommendedName>
        <fullName evidence="1">HTH marR-type domain-containing protein</fullName>
    </recommendedName>
</protein>
<dbReference type="Pfam" id="PF01047">
    <property type="entry name" value="MarR"/>
    <property type="match status" value="1"/>
</dbReference>
<evidence type="ECO:0000313" key="3">
    <source>
        <dbReference type="Proteomes" id="UP000175669"/>
    </source>
</evidence>
<dbReference type="InterPro" id="IPR036390">
    <property type="entry name" value="WH_DNA-bd_sf"/>
</dbReference>
<dbReference type="SUPFAM" id="SSF46785">
    <property type="entry name" value="Winged helix' DNA-binding domain"/>
    <property type="match status" value="1"/>
</dbReference>
<feature type="domain" description="HTH marR-type" evidence="1">
    <location>
        <begin position="4"/>
        <end position="144"/>
    </location>
</feature>
<reference evidence="3" key="1">
    <citation type="submission" date="2016-07" db="EMBL/GenBank/DDBJ databases">
        <authorList>
            <person name="Florea S."/>
            <person name="Webb J.S."/>
            <person name="Jaromczyk J."/>
            <person name="Schardl C.L."/>
        </authorList>
    </citation>
    <scope>NUCLEOTIDE SEQUENCE [LARGE SCALE GENOMIC DNA]</scope>
    <source>
        <strain evidence="3">KCTC 42131</strain>
    </source>
</reference>
<proteinExistence type="predicted"/>
<accession>A0A1E8CL05</accession>
<dbReference type="OrthoDB" id="32523at2"/>
<name>A0A1E8CL05_9GAMM</name>
<dbReference type="PANTHER" id="PTHR33164">
    <property type="entry name" value="TRANSCRIPTIONAL REGULATOR, MARR FAMILY"/>
    <property type="match status" value="1"/>
</dbReference>
<comment type="caution">
    <text evidence="2">The sequence shown here is derived from an EMBL/GenBank/DDBJ whole genome shotgun (WGS) entry which is preliminary data.</text>
</comment>
<dbReference type="Gene3D" id="1.10.10.10">
    <property type="entry name" value="Winged helix-like DNA-binding domain superfamily/Winged helix DNA-binding domain"/>
    <property type="match status" value="1"/>
</dbReference>
<gene>
    <name evidence="2" type="ORF">PHACT_07395</name>
</gene>
<dbReference type="SMART" id="SM00347">
    <property type="entry name" value="HTH_MARR"/>
    <property type="match status" value="1"/>
</dbReference>
<sequence length="153" mass="16655">MPSRKQTIATILGSFQIIRRALLQQVAERPACEQGESNVSLAEQMTLLTVAARGAVSVKDIASARMISSSAATQVVNSLVKKGYLIRSQDEADRRATVVTLGAAYQKLVASRTDNAASYLTPVFAALTQKELEEYDRLNRKLVDSLRDNASPE</sequence>
<dbReference type="PROSITE" id="PS50995">
    <property type="entry name" value="HTH_MARR_2"/>
    <property type="match status" value="1"/>
</dbReference>
<dbReference type="GO" id="GO:0006950">
    <property type="term" value="P:response to stress"/>
    <property type="evidence" value="ECO:0007669"/>
    <property type="project" value="TreeGrafter"/>
</dbReference>
<dbReference type="STRING" id="1524254.PHACT_07395"/>
<dbReference type="InterPro" id="IPR000835">
    <property type="entry name" value="HTH_MarR-typ"/>
</dbReference>
<dbReference type="PRINTS" id="PR00598">
    <property type="entry name" value="HTHMARR"/>
</dbReference>
<evidence type="ECO:0000313" key="2">
    <source>
        <dbReference type="EMBL" id="OFE12982.1"/>
    </source>
</evidence>
<dbReference type="GO" id="GO:0003700">
    <property type="term" value="F:DNA-binding transcription factor activity"/>
    <property type="evidence" value="ECO:0007669"/>
    <property type="project" value="InterPro"/>
</dbReference>
<dbReference type="PANTHER" id="PTHR33164:SF43">
    <property type="entry name" value="HTH-TYPE TRANSCRIPTIONAL REPRESSOR YETL"/>
    <property type="match status" value="1"/>
</dbReference>
<organism evidence="2 3">
    <name type="scientific">Pseudohongiella acticola</name>
    <dbReference type="NCBI Taxonomy" id="1524254"/>
    <lineage>
        <taxon>Bacteria</taxon>
        <taxon>Pseudomonadati</taxon>
        <taxon>Pseudomonadota</taxon>
        <taxon>Gammaproteobacteria</taxon>
        <taxon>Pseudomonadales</taxon>
        <taxon>Pseudohongiellaceae</taxon>
        <taxon>Pseudohongiella</taxon>
    </lineage>
</organism>
<dbReference type="AlphaFoldDB" id="A0A1E8CL05"/>
<dbReference type="EMBL" id="MASR01000001">
    <property type="protein sequence ID" value="OFE12982.1"/>
    <property type="molecule type" value="Genomic_DNA"/>
</dbReference>
<dbReference type="Proteomes" id="UP000175669">
    <property type="component" value="Unassembled WGS sequence"/>
</dbReference>
<dbReference type="InterPro" id="IPR039422">
    <property type="entry name" value="MarR/SlyA-like"/>
</dbReference>
<keyword evidence="3" id="KW-1185">Reference proteome</keyword>
<evidence type="ECO:0000259" key="1">
    <source>
        <dbReference type="PROSITE" id="PS50995"/>
    </source>
</evidence>
<dbReference type="InterPro" id="IPR036388">
    <property type="entry name" value="WH-like_DNA-bd_sf"/>
</dbReference>